<evidence type="ECO:0000313" key="2">
    <source>
        <dbReference type="EMBL" id="QTD99808.1"/>
    </source>
</evidence>
<reference evidence="2 3" key="1">
    <citation type="submission" date="2021-03" db="EMBL/GenBank/DDBJ databases">
        <title>Complete genome sequence of Streptomyces cyanogenus S136, producer of anticancer angucycline landomycin A.</title>
        <authorList>
            <person name="Hrab P."/>
            <person name="Ruckert C."/>
            <person name="Busche T."/>
            <person name="Ostash I."/>
            <person name="Kalinowski J."/>
            <person name="Fedorenko V."/>
            <person name="Yushchuk O."/>
            <person name="Ostash B."/>
        </authorList>
    </citation>
    <scope>NUCLEOTIDE SEQUENCE [LARGE SCALE GENOMIC DNA]</scope>
    <source>
        <strain evidence="2 3">S136</strain>
    </source>
</reference>
<accession>A0ABX7TVW9</accession>
<organism evidence="2 3">
    <name type="scientific">Streptomyces cyanogenus</name>
    <dbReference type="NCBI Taxonomy" id="80860"/>
    <lineage>
        <taxon>Bacteria</taxon>
        <taxon>Bacillati</taxon>
        <taxon>Actinomycetota</taxon>
        <taxon>Actinomycetes</taxon>
        <taxon>Kitasatosporales</taxon>
        <taxon>Streptomycetaceae</taxon>
        <taxon>Streptomyces</taxon>
    </lineage>
</organism>
<feature type="region of interest" description="Disordered" evidence="1">
    <location>
        <begin position="40"/>
        <end position="66"/>
    </location>
</feature>
<protein>
    <submittedName>
        <fullName evidence="2">Uncharacterized protein</fullName>
    </submittedName>
</protein>
<sequence length="106" mass="11146">MPHNAKTYESKYLPDQTGFLWDFTGGRLVITGTCPECAGTTRHPVPDVMPGAVTKGGTGAASPEDDEVPGQVYMRCRCRLGHPGDAQETGGCGAKWVAVRPAGPDS</sequence>
<dbReference type="Proteomes" id="UP000663908">
    <property type="component" value="Chromosome"/>
</dbReference>
<keyword evidence="3" id="KW-1185">Reference proteome</keyword>
<name>A0ABX7TVW9_STRCY</name>
<proteinExistence type="predicted"/>
<evidence type="ECO:0000256" key="1">
    <source>
        <dbReference type="SAM" id="MobiDB-lite"/>
    </source>
</evidence>
<dbReference type="RefSeq" id="WP_208033343.1">
    <property type="nucleotide sequence ID" value="NZ_CP071839.1"/>
</dbReference>
<gene>
    <name evidence="2" type="ORF">S1361_20900</name>
</gene>
<evidence type="ECO:0000313" key="3">
    <source>
        <dbReference type="Proteomes" id="UP000663908"/>
    </source>
</evidence>
<dbReference type="EMBL" id="CP071839">
    <property type="protein sequence ID" value="QTD99808.1"/>
    <property type="molecule type" value="Genomic_DNA"/>
</dbReference>